<dbReference type="InterPro" id="IPR004358">
    <property type="entry name" value="Sig_transdc_His_kin-like_C"/>
</dbReference>
<evidence type="ECO:0000256" key="2">
    <source>
        <dbReference type="ARBA" id="ARBA00012438"/>
    </source>
</evidence>
<dbReference type="SUPFAM" id="SSF55874">
    <property type="entry name" value="ATPase domain of HSP90 chaperone/DNA topoisomerase II/histidine kinase"/>
    <property type="match status" value="1"/>
</dbReference>
<dbReference type="PANTHER" id="PTHR34220:SF9">
    <property type="entry name" value="SIGNAL TRANSDUCTION HISTIDINE KINASE INTERNAL REGION DOMAIN-CONTAINING PROTEIN"/>
    <property type="match status" value="1"/>
</dbReference>
<comment type="caution">
    <text evidence="5">The sequence shown here is derived from an EMBL/GenBank/DDBJ whole genome shotgun (WGS) entry which is preliminary data.</text>
</comment>
<dbReference type="InterPro" id="IPR010559">
    <property type="entry name" value="Sig_transdc_His_kin_internal"/>
</dbReference>
<dbReference type="Gene3D" id="3.30.565.10">
    <property type="entry name" value="Histidine kinase-like ATPase, C-terminal domain"/>
    <property type="match status" value="1"/>
</dbReference>
<keyword evidence="3" id="KW-0472">Membrane</keyword>
<proteinExistence type="predicted"/>
<dbReference type="PRINTS" id="PR00344">
    <property type="entry name" value="BCTRLSENSOR"/>
</dbReference>
<dbReference type="InterPro" id="IPR036890">
    <property type="entry name" value="HATPase_C_sf"/>
</dbReference>
<organism evidence="5 6">
    <name type="scientific">Chitinimonas prasina</name>
    <dbReference type="NCBI Taxonomy" id="1434937"/>
    <lineage>
        <taxon>Bacteria</taxon>
        <taxon>Pseudomonadati</taxon>
        <taxon>Pseudomonadota</taxon>
        <taxon>Betaproteobacteria</taxon>
        <taxon>Neisseriales</taxon>
        <taxon>Chitinibacteraceae</taxon>
        <taxon>Chitinimonas</taxon>
    </lineage>
</organism>
<dbReference type="RefSeq" id="WP_284194670.1">
    <property type="nucleotide sequence ID" value="NZ_BSOG01000001.1"/>
</dbReference>
<evidence type="ECO:0000313" key="5">
    <source>
        <dbReference type="EMBL" id="GLR11517.1"/>
    </source>
</evidence>
<dbReference type="InterPro" id="IPR005467">
    <property type="entry name" value="His_kinase_dom"/>
</dbReference>
<comment type="catalytic activity">
    <reaction evidence="1">
        <text>ATP + protein L-histidine = ADP + protein N-phospho-L-histidine.</text>
        <dbReference type="EC" id="2.7.13.3"/>
    </reaction>
</comment>
<gene>
    <name evidence="5" type="ORF">GCM10007907_03070</name>
</gene>
<dbReference type="Pfam" id="PF06580">
    <property type="entry name" value="His_kinase"/>
    <property type="match status" value="1"/>
</dbReference>
<protein>
    <recommendedName>
        <fullName evidence="2">histidine kinase</fullName>
        <ecNumber evidence="2">2.7.13.3</ecNumber>
    </recommendedName>
</protein>
<feature type="transmembrane region" description="Helical" evidence="3">
    <location>
        <begin position="21"/>
        <end position="39"/>
    </location>
</feature>
<name>A0ABQ5YD65_9NEIS</name>
<dbReference type="Pfam" id="PF02518">
    <property type="entry name" value="HATPase_c"/>
    <property type="match status" value="1"/>
</dbReference>
<sequence>MPTAAHTTLATGEVRRSLWRNLLVTLLFNTLAGVFFALSSDSPTWRVMLTIQVIGFSVFAAITFTFSVIKPAPEREPWYFAAAVFIGALVGLAFNWVARVDELADVISKYPHYLAFSLFFFLLAAGVIGSILWGREKTSRMESAYHLEQAKRAEQDKLLIQSQLRMLQAQIEPHFLFNTLASVQSLIDIAPDRAKQMLGLFNDYLRASLARTRNEHSTVRQELDLLQAYLGILKIRMGERLDFSLSCPEPLLDAHLPPMLLQPLVENAVSHGLEPKVEGGTVQVALDIDGGRLVASVIDNGLGLPEEVRGQGVGLSNVRARLATLYGSAAGLSLQSNPAGGVTARLELPLNHG</sequence>
<keyword evidence="3" id="KW-1133">Transmembrane helix</keyword>
<dbReference type="InterPro" id="IPR003594">
    <property type="entry name" value="HATPase_dom"/>
</dbReference>
<feature type="transmembrane region" description="Helical" evidence="3">
    <location>
        <begin position="110"/>
        <end position="133"/>
    </location>
</feature>
<evidence type="ECO:0000259" key="4">
    <source>
        <dbReference type="PROSITE" id="PS50109"/>
    </source>
</evidence>
<feature type="transmembrane region" description="Helical" evidence="3">
    <location>
        <begin position="45"/>
        <end position="66"/>
    </location>
</feature>
<dbReference type="PROSITE" id="PS50109">
    <property type="entry name" value="HIS_KIN"/>
    <property type="match status" value="1"/>
</dbReference>
<dbReference type="PANTHER" id="PTHR34220">
    <property type="entry name" value="SENSOR HISTIDINE KINASE YPDA"/>
    <property type="match status" value="1"/>
</dbReference>
<keyword evidence="3" id="KW-0812">Transmembrane</keyword>
<dbReference type="EC" id="2.7.13.3" evidence="2"/>
<evidence type="ECO:0000256" key="3">
    <source>
        <dbReference type="SAM" id="Phobius"/>
    </source>
</evidence>
<feature type="domain" description="Histidine kinase" evidence="4">
    <location>
        <begin position="260"/>
        <end position="352"/>
    </location>
</feature>
<feature type="transmembrane region" description="Helical" evidence="3">
    <location>
        <begin position="78"/>
        <end position="98"/>
    </location>
</feature>
<evidence type="ECO:0000313" key="6">
    <source>
        <dbReference type="Proteomes" id="UP001156706"/>
    </source>
</evidence>
<evidence type="ECO:0000256" key="1">
    <source>
        <dbReference type="ARBA" id="ARBA00000085"/>
    </source>
</evidence>
<dbReference type="Proteomes" id="UP001156706">
    <property type="component" value="Unassembled WGS sequence"/>
</dbReference>
<dbReference type="InterPro" id="IPR050640">
    <property type="entry name" value="Bact_2-comp_sensor_kinase"/>
</dbReference>
<accession>A0ABQ5YD65</accession>
<reference evidence="6" key="1">
    <citation type="journal article" date="2019" name="Int. J. Syst. Evol. Microbiol.">
        <title>The Global Catalogue of Microorganisms (GCM) 10K type strain sequencing project: providing services to taxonomists for standard genome sequencing and annotation.</title>
        <authorList>
            <consortium name="The Broad Institute Genomics Platform"/>
            <consortium name="The Broad Institute Genome Sequencing Center for Infectious Disease"/>
            <person name="Wu L."/>
            <person name="Ma J."/>
        </authorList>
    </citation>
    <scope>NUCLEOTIDE SEQUENCE [LARGE SCALE GENOMIC DNA]</scope>
    <source>
        <strain evidence="6">NBRC 110044</strain>
    </source>
</reference>
<keyword evidence="6" id="KW-1185">Reference proteome</keyword>
<dbReference type="SMART" id="SM00387">
    <property type="entry name" value="HATPase_c"/>
    <property type="match status" value="1"/>
</dbReference>
<dbReference type="EMBL" id="BSOG01000001">
    <property type="protein sequence ID" value="GLR11517.1"/>
    <property type="molecule type" value="Genomic_DNA"/>
</dbReference>